<dbReference type="EMBL" id="BOMF01000201">
    <property type="protein sequence ID" value="GID51589.1"/>
    <property type="molecule type" value="Genomic_DNA"/>
</dbReference>
<organism evidence="3">
    <name type="scientific">Actinoplanes campanulatus</name>
    <dbReference type="NCBI Taxonomy" id="113559"/>
    <lineage>
        <taxon>Bacteria</taxon>
        <taxon>Bacillati</taxon>
        <taxon>Actinomycetota</taxon>
        <taxon>Actinomycetes</taxon>
        <taxon>Micromonosporales</taxon>
        <taxon>Micromonosporaceae</taxon>
        <taxon>Actinoplanes</taxon>
    </lineage>
</organism>
<comment type="caution">
    <text evidence="3">The sequence shown here is derived from an EMBL/GenBank/DDBJ whole genome shotgun (WGS) entry which is preliminary data.</text>
</comment>
<dbReference type="InterPro" id="IPR012337">
    <property type="entry name" value="RNaseH-like_sf"/>
</dbReference>
<feature type="region of interest" description="Disordered" evidence="1">
    <location>
        <begin position="247"/>
        <end position="270"/>
    </location>
</feature>
<evidence type="ECO:0000256" key="1">
    <source>
        <dbReference type="SAM" id="MobiDB-lite"/>
    </source>
</evidence>
<gene>
    <name evidence="3" type="ORF">Aca07nite_88640</name>
</gene>
<dbReference type="Pfam" id="PF13546">
    <property type="entry name" value="DDE_5"/>
    <property type="match status" value="1"/>
</dbReference>
<feature type="domain" description="Transposase IS701-like DDE" evidence="2">
    <location>
        <begin position="18"/>
        <end position="283"/>
    </location>
</feature>
<dbReference type="SUPFAM" id="SSF53098">
    <property type="entry name" value="Ribonuclease H-like"/>
    <property type="match status" value="1"/>
</dbReference>
<feature type="compositionally biased region" description="Basic and acidic residues" evidence="1">
    <location>
        <begin position="257"/>
        <end position="270"/>
    </location>
</feature>
<name>A0ABQ3WZ66_9ACTN</name>
<evidence type="ECO:0000259" key="2">
    <source>
        <dbReference type="Pfam" id="PF13546"/>
    </source>
</evidence>
<protein>
    <recommendedName>
        <fullName evidence="2">Transposase IS701-like DDE domain-containing protein</fullName>
    </recommendedName>
</protein>
<proteinExistence type="predicted"/>
<dbReference type="InterPro" id="IPR038721">
    <property type="entry name" value="IS701-like_DDE_dom"/>
</dbReference>
<reference evidence="3" key="1">
    <citation type="submission" date="2021-01" db="EMBL/GenBank/DDBJ databases">
        <title>Whole genome shotgun sequence of Actinoplanes capillaceus NBRC 16408.</title>
        <authorList>
            <person name="Komaki H."/>
            <person name="Tamura T."/>
        </authorList>
    </citation>
    <scope>NUCLEOTIDE SEQUENCE [LARGE SCALE GENOMIC DNA]</scope>
    <source>
        <strain evidence="3">NBRC 16408</strain>
    </source>
</reference>
<accession>A0ABQ3WZ66</accession>
<evidence type="ECO:0000313" key="3">
    <source>
        <dbReference type="EMBL" id="GID51589.1"/>
    </source>
</evidence>
<sequence length="457" mass="50326">MLRMPTLPASWVQLLVHFRPCFTAPTFITFVAVVSGLVARPQRRTVTGMLIGAGLSRIWHHSRAHRFFSRAAWSLEQVSAVLTALVVATLVPAGGRVLIAVDDTVFTRSGRKVTGTGWHHDATNKPKKGTTHRVRWGHCWVVAGIVVDLPLLDRPVCLPVAFALWVPLPGSAAAEQSKQALAGRLVTRIAEACPGRRIDVVADRWYAGIGGAAGATTGATRNRGLPAGVTLTSRLRSNAALHRIAVPEPGRGGRPKRIGDRIGTPKDLAEHPNTRWRQTTVTRYGRTDTIALTDTACLWYGVYRSRTVRVILLRDQHSTSGYDIALLTTDLHTRAEDLVSRYAARWSIEVAFADAKHITGVGEARNRTLTAVERTVPIGLITQTLVTVWHTRHGTDTVTARRAEAPWYRSKTQPAYHDMIIQLRRVMITARILGPNPDQPTPQQIHDVILAWEQTTA</sequence>